<evidence type="ECO:0000313" key="3">
    <source>
        <dbReference type="EMBL" id="SNS10637.1"/>
    </source>
</evidence>
<protein>
    <recommendedName>
        <fullName evidence="2">DUF6265 domain-containing protein</fullName>
    </recommendedName>
</protein>
<feature type="domain" description="DUF6265" evidence="2">
    <location>
        <begin position="29"/>
        <end position="133"/>
    </location>
</feature>
<dbReference type="InterPro" id="IPR046232">
    <property type="entry name" value="DUF6265"/>
</dbReference>
<dbReference type="Pfam" id="PF19780">
    <property type="entry name" value="DUF6265"/>
    <property type="match status" value="1"/>
</dbReference>
<dbReference type="RefSeq" id="WP_245842533.1">
    <property type="nucleotide sequence ID" value="NZ_FZOS01000001.1"/>
</dbReference>
<evidence type="ECO:0000256" key="1">
    <source>
        <dbReference type="SAM" id="SignalP"/>
    </source>
</evidence>
<evidence type="ECO:0000313" key="4">
    <source>
        <dbReference type="Proteomes" id="UP000198281"/>
    </source>
</evidence>
<feature type="signal peptide" evidence="1">
    <location>
        <begin position="1"/>
        <end position="21"/>
    </location>
</feature>
<gene>
    <name evidence="3" type="ORF">SAMN06295912_101372</name>
</gene>
<dbReference type="Proteomes" id="UP000198281">
    <property type="component" value="Unassembled WGS sequence"/>
</dbReference>
<accession>A0A239BRK1</accession>
<sequence>MRIGTVMIVAAAMAAASPAGAQDISQFGWLAGAWATEVDGRWAEEWWTPPRGGILIGAGITGKGATADFFEHMRIMADGAGRITFYGSPKGAPAVAFALVRSGAGEAVFENPAHDYPQRVHYRREKEILVVSVSMIDGSKAESWRYKRR</sequence>
<dbReference type="AlphaFoldDB" id="A0A239BRK1"/>
<dbReference type="EMBL" id="FZOS01000001">
    <property type="protein sequence ID" value="SNS10637.1"/>
    <property type="molecule type" value="Genomic_DNA"/>
</dbReference>
<name>A0A239BRK1_9SPHN</name>
<keyword evidence="4" id="KW-1185">Reference proteome</keyword>
<reference evidence="4" key="1">
    <citation type="submission" date="2017-06" db="EMBL/GenBank/DDBJ databases">
        <authorList>
            <person name="Varghese N."/>
            <person name="Submissions S."/>
        </authorList>
    </citation>
    <scope>NUCLEOTIDE SEQUENCE [LARGE SCALE GENOMIC DNA]</scope>
    <source>
        <strain evidence="4">LNB2</strain>
    </source>
</reference>
<organism evidence="3 4">
    <name type="scientific">Edaphosphingomonas laterariae</name>
    <dbReference type="NCBI Taxonomy" id="861865"/>
    <lineage>
        <taxon>Bacteria</taxon>
        <taxon>Pseudomonadati</taxon>
        <taxon>Pseudomonadota</taxon>
        <taxon>Alphaproteobacteria</taxon>
        <taxon>Sphingomonadales</taxon>
        <taxon>Rhizorhabdaceae</taxon>
        <taxon>Edaphosphingomonas</taxon>
    </lineage>
</organism>
<evidence type="ECO:0000259" key="2">
    <source>
        <dbReference type="Pfam" id="PF19780"/>
    </source>
</evidence>
<proteinExistence type="predicted"/>
<feature type="chain" id="PRO_5013212336" description="DUF6265 domain-containing protein" evidence="1">
    <location>
        <begin position="22"/>
        <end position="149"/>
    </location>
</feature>
<keyword evidence="1" id="KW-0732">Signal</keyword>